<reference evidence="2 3" key="1">
    <citation type="journal article" date="2013" name="Curr. Biol.">
        <title>The Genome of the Foraminiferan Reticulomyxa filosa.</title>
        <authorList>
            <person name="Glockner G."/>
            <person name="Hulsmann N."/>
            <person name="Schleicher M."/>
            <person name="Noegel A.A."/>
            <person name="Eichinger L."/>
            <person name="Gallinger C."/>
            <person name="Pawlowski J."/>
            <person name="Sierra R."/>
            <person name="Euteneuer U."/>
            <person name="Pillet L."/>
            <person name="Moustafa A."/>
            <person name="Platzer M."/>
            <person name="Groth M."/>
            <person name="Szafranski K."/>
            <person name="Schliwa M."/>
        </authorList>
    </citation>
    <scope>NUCLEOTIDE SEQUENCE [LARGE SCALE GENOMIC DNA]</scope>
</reference>
<accession>X6MHZ3</accession>
<keyword evidence="3" id="KW-1185">Reference proteome</keyword>
<feature type="compositionally biased region" description="Basic residues" evidence="1">
    <location>
        <begin position="44"/>
        <end position="63"/>
    </location>
</feature>
<dbReference type="AlphaFoldDB" id="X6MHZ3"/>
<evidence type="ECO:0000256" key="1">
    <source>
        <dbReference type="SAM" id="MobiDB-lite"/>
    </source>
</evidence>
<dbReference type="EMBL" id="ASPP01020577">
    <property type="protein sequence ID" value="ETO13479.1"/>
    <property type="molecule type" value="Genomic_DNA"/>
</dbReference>
<evidence type="ECO:0000313" key="3">
    <source>
        <dbReference type="Proteomes" id="UP000023152"/>
    </source>
</evidence>
<sequence length="70" mass="8324">MVDQIRVKTIKKKTLWRVIIVAVNPIADEAVESRQKDSNWTVTKKVKNRHPQSKTEKKRKLEKKNKQDKQ</sequence>
<name>X6MHZ3_RETFI</name>
<organism evidence="2 3">
    <name type="scientific">Reticulomyxa filosa</name>
    <dbReference type="NCBI Taxonomy" id="46433"/>
    <lineage>
        <taxon>Eukaryota</taxon>
        <taxon>Sar</taxon>
        <taxon>Rhizaria</taxon>
        <taxon>Retaria</taxon>
        <taxon>Foraminifera</taxon>
        <taxon>Monothalamids</taxon>
        <taxon>Reticulomyxidae</taxon>
        <taxon>Reticulomyxa</taxon>
    </lineage>
</organism>
<evidence type="ECO:0000313" key="2">
    <source>
        <dbReference type="EMBL" id="ETO13479.1"/>
    </source>
</evidence>
<feature type="region of interest" description="Disordered" evidence="1">
    <location>
        <begin position="32"/>
        <end position="70"/>
    </location>
</feature>
<proteinExistence type="predicted"/>
<gene>
    <name evidence="2" type="ORF">RFI_23887</name>
</gene>
<protein>
    <submittedName>
        <fullName evidence="2">Uncharacterized protein</fullName>
    </submittedName>
</protein>
<comment type="caution">
    <text evidence="2">The sequence shown here is derived from an EMBL/GenBank/DDBJ whole genome shotgun (WGS) entry which is preliminary data.</text>
</comment>
<dbReference type="Proteomes" id="UP000023152">
    <property type="component" value="Unassembled WGS sequence"/>
</dbReference>